<accession>A0A518AQ45</accession>
<name>A0A518AQ45_9BACT</name>
<evidence type="ECO:0000313" key="2">
    <source>
        <dbReference type="EMBL" id="QDU56838.1"/>
    </source>
</evidence>
<dbReference type="Proteomes" id="UP000315750">
    <property type="component" value="Chromosome"/>
</dbReference>
<gene>
    <name evidence="2" type="primary">ubiB_2</name>
    <name evidence="2" type="ORF">Pan181_30500</name>
</gene>
<dbReference type="Gene3D" id="3.90.1200.10">
    <property type="match status" value="1"/>
</dbReference>
<evidence type="ECO:0000313" key="3">
    <source>
        <dbReference type="Proteomes" id="UP000315750"/>
    </source>
</evidence>
<dbReference type="PANTHER" id="PTHR43173:SF19">
    <property type="entry name" value="AARF DOMAIN-CONTAINING PROTEIN KINASE 1"/>
    <property type="match status" value="1"/>
</dbReference>
<dbReference type="OrthoDB" id="236897at2"/>
<dbReference type="CDD" id="cd05121">
    <property type="entry name" value="ABC1_ADCK3-like"/>
    <property type="match status" value="1"/>
</dbReference>
<dbReference type="KEGG" id="amuc:Pan181_30500"/>
<keyword evidence="3" id="KW-1185">Reference proteome</keyword>
<sequence>MFDWGTLIDPAAIASVLPGEYQRFSRPVASALGLFLEHLPEARQRQILAEQLAMSPSATISQRLSVLARACPVLHKLGQVLARDSQLAQELRGELQQLESLPPSVQPDDIERALSEELGPLDRLGITLTPPAIAEASVAVVIGYRQRGIHGDRLGVFKLLKPGIEQRLEEELALASLVGEHLDEKCEEYGIPSLDYRETFEQVRDKLQAEVHLDKEQRNLALAHEYYADDPRVHIPELYENCTSRVTDMEQLQGMKVTDFETDNQHSRRALANLVVEALVAKPVLSADCQSLFHCDPHAGNLMVTDDGRLGVLDWSLVGVLTEQERVSLVQVLLAAATLSSTGVVRALESIATRIDDAPALHEVAQQWIKRVRQGELPGMRWLVGMLDEAYHLAGLRLGADLVLFRKTLHTFDGVLNDLSGEDDRLDEVLFGQFVQQLIAEWPRRWAVMPHCRDFATRLSNFDLTRSLMEIPNTATRYWLGRIRDLLSTLRTPRCPSN</sequence>
<dbReference type="GO" id="GO:0016740">
    <property type="term" value="F:transferase activity"/>
    <property type="evidence" value="ECO:0007669"/>
    <property type="project" value="UniProtKB-KW"/>
</dbReference>
<dbReference type="PANTHER" id="PTHR43173">
    <property type="entry name" value="ABC1 FAMILY PROTEIN"/>
    <property type="match status" value="1"/>
</dbReference>
<dbReference type="InterPro" id="IPR011009">
    <property type="entry name" value="Kinase-like_dom_sf"/>
</dbReference>
<evidence type="ECO:0000259" key="1">
    <source>
        <dbReference type="Pfam" id="PF03109"/>
    </source>
</evidence>
<dbReference type="InterPro" id="IPR004147">
    <property type="entry name" value="ABC1_dom"/>
</dbReference>
<dbReference type="InterPro" id="IPR051130">
    <property type="entry name" value="Mito_struct-func_regulator"/>
</dbReference>
<dbReference type="RefSeq" id="WP_145247604.1">
    <property type="nucleotide sequence ID" value="NZ_CP036278.1"/>
</dbReference>
<reference evidence="2 3" key="1">
    <citation type="submission" date="2019-02" db="EMBL/GenBank/DDBJ databases">
        <title>Deep-cultivation of Planctomycetes and their phenomic and genomic characterization uncovers novel biology.</title>
        <authorList>
            <person name="Wiegand S."/>
            <person name="Jogler M."/>
            <person name="Boedeker C."/>
            <person name="Pinto D."/>
            <person name="Vollmers J."/>
            <person name="Rivas-Marin E."/>
            <person name="Kohn T."/>
            <person name="Peeters S.H."/>
            <person name="Heuer A."/>
            <person name="Rast P."/>
            <person name="Oberbeckmann S."/>
            <person name="Bunk B."/>
            <person name="Jeske O."/>
            <person name="Meyerdierks A."/>
            <person name="Storesund J.E."/>
            <person name="Kallscheuer N."/>
            <person name="Luecker S."/>
            <person name="Lage O.M."/>
            <person name="Pohl T."/>
            <person name="Merkel B.J."/>
            <person name="Hornburger P."/>
            <person name="Mueller R.-W."/>
            <person name="Bruemmer F."/>
            <person name="Labrenz M."/>
            <person name="Spormann A.M."/>
            <person name="Op den Camp H."/>
            <person name="Overmann J."/>
            <person name="Amann R."/>
            <person name="Jetten M.S.M."/>
            <person name="Mascher T."/>
            <person name="Medema M.H."/>
            <person name="Devos D.P."/>
            <person name="Kaster A.-K."/>
            <person name="Ovreas L."/>
            <person name="Rohde M."/>
            <person name="Galperin M.Y."/>
            <person name="Jogler C."/>
        </authorList>
    </citation>
    <scope>NUCLEOTIDE SEQUENCE [LARGE SCALE GENOMIC DNA]</scope>
    <source>
        <strain evidence="2 3">Pan181</strain>
    </source>
</reference>
<proteinExistence type="predicted"/>
<dbReference type="Pfam" id="PF03109">
    <property type="entry name" value="ABC1"/>
    <property type="match status" value="1"/>
</dbReference>
<feature type="domain" description="ABC1 atypical kinase-like" evidence="1">
    <location>
        <begin position="103"/>
        <end position="346"/>
    </location>
</feature>
<organism evidence="2 3">
    <name type="scientific">Aeoliella mucimassa</name>
    <dbReference type="NCBI Taxonomy" id="2527972"/>
    <lineage>
        <taxon>Bacteria</taxon>
        <taxon>Pseudomonadati</taxon>
        <taxon>Planctomycetota</taxon>
        <taxon>Planctomycetia</taxon>
        <taxon>Pirellulales</taxon>
        <taxon>Lacipirellulaceae</taxon>
        <taxon>Aeoliella</taxon>
    </lineage>
</organism>
<keyword evidence="2" id="KW-0808">Transferase</keyword>
<dbReference type="SUPFAM" id="SSF56112">
    <property type="entry name" value="Protein kinase-like (PK-like)"/>
    <property type="match status" value="1"/>
</dbReference>
<dbReference type="AlphaFoldDB" id="A0A518AQ45"/>
<dbReference type="EMBL" id="CP036278">
    <property type="protein sequence ID" value="QDU56838.1"/>
    <property type="molecule type" value="Genomic_DNA"/>
</dbReference>
<protein>
    <recommendedName>
        <fullName evidence="1">ABC1 atypical kinase-like domain-containing protein</fullName>
    </recommendedName>
</protein>